<feature type="compositionally biased region" description="Polar residues" evidence="1">
    <location>
        <begin position="1490"/>
        <end position="1527"/>
    </location>
</feature>
<keyword evidence="4" id="KW-1185">Reference proteome</keyword>
<evidence type="ECO:0000256" key="1">
    <source>
        <dbReference type="SAM" id="MobiDB-lite"/>
    </source>
</evidence>
<feature type="compositionally biased region" description="Polar residues" evidence="1">
    <location>
        <begin position="1639"/>
        <end position="1662"/>
    </location>
</feature>
<feature type="compositionally biased region" description="Polar residues" evidence="1">
    <location>
        <begin position="1083"/>
        <end position="1102"/>
    </location>
</feature>
<dbReference type="GeneID" id="94843329"/>
<feature type="region of interest" description="Disordered" evidence="1">
    <location>
        <begin position="1249"/>
        <end position="1425"/>
    </location>
</feature>
<feature type="compositionally biased region" description="Low complexity" evidence="1">
    <location>
        <begin position="1627"/>
        <end position="1638"/>
    </location>
</feature>
<dbReference type="Gene3D" id="2.120.10.80">
    <property type="entry name" value="Kelch-type beta propeller"/>
    <property type="match status" value="2"/>
</dbReference>
<feature type="compositionally biased region" description="Polar residues" evidence="1">
    <location>
        <begin position="956"/>
        <end position="974"/>
    </location>
</feature>
<dbReference type="InterPro" id="IPR000219">
    <property type="entry name" value="DH_dom"/>
</dbReference>
<feature type="compositionally biased region" description="Low complexity" evidence="1">
    <location>
        <begin position="1133"/>
        <end position="1144"/>
    </location>
</feature>
<dbReference type="Gene3D" id="1.20.900.10">
    <property type="entry name" value="Dbl homology (DH) domain"/>
    <property type="match status" value="1"/>
</dbReference>
<organism evidence="3 4">
    <name type="scientific">Tritrichomonas foetus</name>
    <dbReference type="NCBI Taxonomy" id="1144522"/>
    <lineage>
        <taxon>Eukaryota</taxon>
        <taxon>Metamonada</taxon>
        <taxon>Parabasalia</taxon>
        <taxon>Tritrichomonadida</taxon>
        <taxon>Tritrichomonadidae</taxon>
        <taxon>Tritrichomonas</taxon>
    </lineage>
</organism>
<feature type="compositionally biased region" description="Polar residues" evidence="1">
    <location>
        <begin position="1907"/>
        <end position="1928"/>
    </location>
</feature>
<feature type="compositionally biased region" description="Polar residues" evidence="1">
    <location>
        <begin position="1599"/>
        <end position="1619"/>
    </location>
</feature>
<dbReference type="PROSITE" id="PS50010">
    <property type="entry name" value="DH_2"/>
    <property type="match status" value="1"/>
</dbReference>
<dbReference type="Pfam" id="PF00621">
    <property type="entry name" value="RhoGEF"/>
    <property type="match status" value="1"/>
</dbReference>
<feature type="compositionally biased region" description="Polar residues" evidence="1">
    <location>
        <begin position="1150"/>
        <end position="1163"/>
    </location>
</feature>
<feature type="compositionally biased region" description="Polar residues" evidence="1">
    <location>
        <begin position="1724"/>
        <end position="1775"/>
    </location>
</feature>
<feature type="compositionally biased region" description="Polar residues" evidence="1">
    <location>
        <begin position="1690"/>
        <end position="1701"/>
    </location>
</feature>
<feature type="compositionally biased region" description="Polar residues" evidence="1">
    <location>
        <begin position="1364"/>
        <end position="1375"/>
    </location>
</feature>
<dbReference type="OrthoDB" id="10250130at2759"/>
<feature type="compositionally biased region" description="Low complexity" evidence="1">
    <location>
        <begin position="1339"/>
        <end position="1356"/>
    </location>
</feature>
<accession>A0A1J4JND9</accession>
<dbReference type="InterPro" id="IPR015915">
    <property type="entry name" value="Kelch-typ_b-propeller"/>
</dbReference>
<dbReference type="Pfam" id="PF24681">
    <property type="entry name" value="Kelch_KLHDC2_KLHL20_DRC7"/>
    <property type="match status" value="1"/>
</dbReference>
<dbReference type="PANTHER" id="PTHR12673:SF159">
    <property type="entry name" value="LD03170P"/>
    <property type="match status" value="1"/>
</dbReference>
<feature type="region of interest" description="Disordered" evidence="1">
    <location>
        <begin position="1070"/>
        <end position="1163"/>
    </location>
</feature>
<feature type="compositionally biased region" description="Low complexity" evidence="1">
    <location>
        <begin position="1776"/>
        <end position="1785"/>
    </location>
</feature>
<feature type="compositionally biased region" description="Polar residues" evidence="1">
    <location>
        <begin position="1442"/>
        <end position="1458"/>
    </location>
</feature>
<feature type="compositionally biased region" description="Low complexity" evidence="1">
    <location>
        <begin position="918"/>
        <end position="931"/>
    </location>
</feature>
<reference evidence="3" key="1">
    <citation type="submission" date="2016-10" db="EMBL/GenBank/DDBJ databases">
        <authorList>
            <person name="Benchimol M."/>
            <person name="Almeida L.G."/>
            <person name="Vasconcelos A.T."/>
            <person name="Perreira-Neves A."/>
            <person name="Rosa I.A."/>
            <person name="Tasca T."/>
            <person name="Bogo M.R."/>
            <person name="de Souza W."/>
        </authorList>
    </citation>
    <scope>NUCLEOTIDE SEQUENCE [LARGE SCALE GENOMIC DNA]</scope>
    <source>
        <strain evidence="3">K</strain>
    </source>
</reference>
<feature type="compositionally biased region" description="Low complexity" evidence="1">
    <location>
        <begin position="1249"/>
        <end position="1262"/>
    </location>
</feature>
<feature type="compositionally biased region" description="Low complexity" evidence="1">
    <location>
        <begin position="1312"/>
        <end position="1323"/>
    </location>
</feature>
<feature type="compositionally biased region" description="Polar residues" evidence="1">
    <location>
        <begin position="1413"/>
        <end position="1423"/>
    </location>
</feature>
<dbReference type="InterPro" id="IPR035899">
    <property type="entry name" value="DBL_dom_sf"/>
</dbReference>
<dbReference type="PANTHER" id="PTHR12673">
    <property type="entry name" value="FACIOGENITAL DYSPLASIA PROTEIN"/>
    <property type="match status" value="1"/>
</dbReference>
<protein>
    <recommendedName>
        <fullName evidence="2">DH domain-containing protein</fullName>
    </recommendedName>
</protein>
<dbReference type="RefSeq" id="XP_068353777.1">
    <property type="nucleotide sequence ID" value="XM_068508625.1"/>
</dbReference>
<dbReference type="EMBL" id="MLAK01000946">
    <property type="protein sequence ID" value="OHT00641.1"/>
    <property type="molecule type" value="Genomic_DNA"/>
</dbReference>
<feature type="region of interest" description="Disordered" evidence="1">
    <location>
        <begin position="1180"/>
        <end position="1220"/>
    </location>
</feature>
<dbReference type="VEuPathDB" id="TrichDB:TRFO_32668"/>
<dbReference type="SUPFAM" id="SSF117281">
    <property type="entry name" value="Kelch motif"/>
    <property type="match status" value="1"/>
</dbReference>
<feature type="compositionally biased region" description="Polar residues" evidence="1">
    <location>
        <begin position="1937"/>
        <end position="1948"/>
    </location>
</feature>
<feature type="compositionally biased region" description="Low complexity" evidence="1">
    <location>
        <begin position="1704"/>
        <end position="1719"/>
    </location>
</feature>
<proteinExistence type="predicted"/>
<feature type="region of interest" description="Disordered" evidence="1">
    <location>
        <begin position="1442"/>
        <end position="1975"/>
    </location>
</feature>
<feature type="compositionally biased region" description="Low complexity" evidence="1">
    <location>
        <begin position="1528"/>
        <end position="1543"/>
    </location>
</feature>
<evidence type="ECO:0000259" key="2">
    <source>
        <dbReference type="PROSITE" id="PS50010"/>
    </source>
</evidence>
<feature type="compositionally biased region" description="Low complexity" evidence="1">
    <location>
        <begin position="1459"/>
        <end position="1472"/>
    </location>
</feature>
<feature type="compositionally biased region" description="Basic and acidic residues" evidence="1">
    <location>
        <begin position="939"/>
        <end position="950"/>
    </location>
</feature>
<dbReference type="SMART" id="SM00325">
    <property type="entry name" value="RhoGEF"/>
    <property type="match status" value="1"/>
</dbReference>
<dbReference type="Proteomes" id="UP000179807">
    <property type="component" value="Unassembled WGS sequence"/>
</dbReference>
<dbReference type="SUPFAM" id="SSF48065">
    <property type="entry name" value="DBL homology domain (DH-domain)"/>
    <property type="match status" value="1"/>
</dbReference>
<feature type="compositionally biased region" description="Polar residues" evidence="1">
    <location>
        <begin position="1544"/>
        <end position="1575"/>
    </location>
</feature>
<evidence type="ECO:0000313" key="4">
    <source>
        <dbReference type="Proteomes" id="UP000179807"/>
    </source>
</evidence>
<dbReference type="InterPro" id="IPR051092">
    <property type="entry name" value="FYVE_RhoGEF_PH"/>
</dbReference>
<dbReference type="GO" id="GO:0005085">
    <property type="term" value="F:guanyl-nucleotide exchange factor activity"/>
    <property type="evidence" value="ECO:0007669"/>
    <property type="project" value="InterPro"/>
</dbReference>
<feature type="compositionally biased region" description="Polar residues" evidence="1">
    <location>
        <begin position="1329"/>
        <end position="1338"/>
    </location>
</feature>
<feature type="compositionally biased region" description="Low complexity" evidence="1">
    <location>
        <begin position="1665"/>
        <end position="1685"/>
    </location>
</feature>
<gene>
    <name evidence="3" type="ORF">TRFO_32668</name>
</gene>
<feature type="compositionally biased region" description="Polar residues" evidence="1">
    <location>
        <begin position="1817"/>
        <end position="1888"/>
    </location>
</feature>
<feature type="domain" description="DH" evidence="2">
    <location>
        <begin position="174"/>
        <end position="354"/>
    </location>
</feature>
<evidence type="ECO:0000313" key="3">
    <source>
        <dbReference type="EMBL" id="OHT00641.1"/>
    </source>
</evidence>
<comment type="caution">
    <text evidence="3">The sequence shown here is derived from an EMBL/GenBank/DDBJ whole genome shotgun (WGS) entry which is preliminary data.</text>
</comment>
<feature type="compositionally biased region" description="Low complexity" evidence="1">
    <location>
        <begin position="1392"/>
        <end position="1412"/>
    </location>
</feature>
<feature type="region of interest" description="Disordered" evidence="1">
    <location>
        <begin position="918"/>
        <end position="982"/>
    </location>
</feature>
<dbReference type="GO" id="GO:0005737">
    <property type="term" value="C:cytoplasm"/>
    <property type="evidence" value="ECO:0007669"/>
    <property type="project" value="TreeGrafter"/>
</dbReference>
<feature type="compositionally biased region" description="Low complexity" evidence="1">
    <location>
        <begin position="1277"/>
        <end position="1290"/>
    </location>
</feature>
<name>A0A1J4JND9_9EUKA</name>
<sequence length="1975" mass="216153">MEGSNFVVAVLPELEPKCIFYPINTGLDLQQFDLIHNYDKYNLYIVTPSWIEKIDHSENLFLSDDFMDSIPHYRLQFLSSKCPAYILRFSVVIIDRKLDLKQWNIGINEGSDITFLDILHIFNKTFFVDCIDLKFELTDVNLNEPIISQKEIIKRQKIMLTFSMTDKEFSNSRNRIEVLKEIRDSEERYVRDLNLMTKNFNESLFQQCNIPLDVYRRTFKTVKEIKPVHKKFLKSLKKIGSALETSIGPLFNTYLPFFKVAVPHVVNFSSVILEITELLKQNRAFEKAISQICLNVFDGNTVESLLVTPVQRIPRYPLLLRELLKFTADCHWDKPEIQLAFDRLTKLNQEIDQKTSEAKFSNDIAVLQKKFGHSYNVLSSGRRLISNITVQNDNLYLFNDILLVQQVSDEGKIKYVEFPLMTSRVSIHKAKYTFSAKKIIYSCLITDETQTFAEQFSLTKRNFLLKICTFDGSLRWTKQTFEGPPELKSAALVSICTDMYLFGGKKADGTASNDLWWFHDNVWELLFTNNAPEGRYDCSMSVYDVSLVVFGGVNHNHKIFNDLLIFDIPSSTWSIIQSDEGPTPRFAHAAAALGTQLWLYGGKGPNGYLNDLYCYDFLSNAWWKLPDTPNHPEPRAWASAFWILEGKADYKFAIFGGVFKSATYKNIWGFDYDKVDWYEIETVGDQPIARYSHVSAIFNNYLYVIGGRNIQDTGLDSYKLDLTKKPYCWTAIPSSDEPDSFENGCCCVIDEYGLALYRRSLYFIKLKQKYDEKNFIPPANEVEVYDPFDGTRLSHPIYNIKSNQVSTQVDCPKSTFELSRHFENSEINLIMKKVDGHIKWKKQAIIALEGATVDDSCLIKDDIIIQDQGYDQSMNKNFVTVERGYKLRKTDNSISMGAIYKNHFKANSILMTKAETINKNNRSSSPPNSKSQQKKQNKKSNDSSKDKQDQQKNPNGKDTLNLISTQSQGKSLPSSPIPQHKNENQTNISQKQLQLNNNPLNNSPSENMTNEGTVASNLAAIPRKLKENKCMSVLTFRKKNAKMEIANPDPEEIAILVAKAAENARLKKKLSIKQEAQPPKENSIPTENVTSVSSFPSSNNDLPTKPKLAPLNLTLPLSDIRSSTPHSPRSPRSPKSPSSPRGSPFITVATKPQNSTNSMKGTVKSMSTVNQIPTQALSDHQSLTTIKVSSPIRPIDNGVRPVQRPKGQGAPVPNKQVQSNTPITQNVNNAQQTETATQQTTAVTNKQVTIQTSASSSSNQSAKPAGANKTTPASTHSTQNVKNSSQVSSSAFINKPTIPATDNRPATTMANKQTTTLPTQTKPAPMAQNKPTPTPNSQPTSATSNYPASASSNSGNPAPPAKQATINKAPEQQMNKVHPQIQAGKPQGTAPPAVNKVTATNTTKPTPTTAPNQASNVPHQNVATKPANPQILPAQQTINASNSNTSQARPMQTNTNLKPSAPSATNSTTTTAIKKEQPAQPVSRPAVNPVNVNKLAQTNTAAPGNTIQPSTSAASIKSNHPPITSQSAKPTAVTTTAPVKQAQPQQVTNQVNANRPPSQNSATQARPTSSSTQAGNAVKQAPTTSTTSKPSPSPLNARPATSINTSKPVPQAKTIDQNYPSIPAPTTPSSTVVNPTKPQQTTAARPTSANPSNQKTTTSGVTNKPAENTTPQAAAPTNQTANTATKPPIQRQTPATTTTVNRPAPTKTTGTINPTTAAPKQRFTPVQNPATNPNPALVSVASSSAKPTPNANNQPDTKPATVTTITAQKPTNTSIAARPATAAATVKSNTGNPTTKPPAATNVVSKAPQHALPAKPQATTVQNPKLTTAANQPVSRDAPVQTQQRHLQTSATTAASVNKPAANQATQQVSRPPQTAHNKPAATNSSMIANHPTRPVTTAQPKPEPSAATSTVARPHQTTSIKPQQGAPSSAAKPVATANSTRPVTSTAFKPPHQAAPAKQTVPAANRAIPAKKPT</sequence>
<dbReference type="CDD" id="cd00160">
    <property type="entry name" value="RhoGEF"/>
    <property type="match status" value="1"/>
</dbReference>